<name>A0ABR2H2H1_9EUKA</name>
<dbReference type="PANTHER" id="PTHR45661:SF3">
    <property type="entry name" value="IG-LIKE DOMAIN-CONTAINING PROTEIN"/>
    <property type="match status" value="1"/>
</dbReference>
<evidence type="ECO:0000313" key="1">
    <source>
        <dbReference type="EMBL" id="KAK8840106.1"/>
    </source>
</evidence>
<organism evidence="1 2">
    <name type="scientific">Tritrichomonas musculus</name>
    <dbReference type="NCBI Taxonomy" id="1915356"/>
    <lineage>
        <taxon>Eukaryota</taxon>
        <taxon>Metamonada</taxon>
        <taxon>Parabasalia</taxon>
        <taxon>Tritrichomonadida</taxon>
        <taxon>Tritrichomonadidae</taxon>
        <taxon>Tritrichomonas</taxon>
    </lineage>
</organism>
<evidence type="ECO:0000313" key="2">
    <source>
        <dbReference type="Proteomes" id="UP001470230"/>
    </source>
</evidence>
<proteinExistence type="predicted"/>
<dbReference type="SUPFAM" id="SSF52058">
    <property type="entry name" value="L domain-like"/>
    <property type="match status" value="7"/>
</dbReference>
<comment type="caution">
    <text evidence="1">The sequence shown here is derived from an EMBL/GenBank/DDBJ whole genome shotgun (WGS) entry which is preliminary data.</text>
</comment>
<dbReference type="InterPro" id="IPR053139">
    <property type="entry name" value="Surface_bspA-like"/>
</dbReference>
<accession>A0ABR2H2H1</accession>
<evidence type="ECO:0008006" key="3">
    <source>
        <dbReference type="Google" id="ProtNLM"/>
    </source>
</evidence>
<gene>
    <name evidence="1" type="ORF">M9Y10_031043</name>
</gene>
<dbReference type="PANTHER" id="PTHR45661">
    <property type="entry name" value="SURFACE ANTIGEN"/>
    <property type="match status" value="1"/>
</dbReference>
<sequence length="2624" mass="301154">MRKQTKPKRDEQEFDPQEPKYIECIHNKTLHISEKDLNNIKILKKYFFFNMKSDYIYSISFSKDSKLEYINTGAFSNLNLYSITFPPSLKILMTNSLKGCDFLNQIIFLKNDSDQNFFNFLCDKALANTQIESIILPEQIKEIGSYCFPKCLKQIEFDNGAPNLERVGSYAFSQTQIESFKMPLNIDPFVKAKNVFYMCKNLDTIYFDCYTSNAEMIHSDYEDNLEERKLNKKIKFKESIQKVTPNSKSEKIEVSQDFARSLLFSQLNIKKIEILSSNLNLFYFYNTKNLTSISIPKSDNASFIKFSGCIYTKDKEKLIVAERNITSASILAKCKFITNYAFNIKSFEKVLFKKNSELQEISFLAFSESKIKNINIPNSVDLIDYGAFYKCKKLESLNVPRSLFMIDFFTFSFTKLMNILIPNNVIKIGYGCFFKCTNLKNVMFEKNSKLVEIDDFAFACTKIESISIPKSVQRIGDYCFYNCNRLKSIKFADNSDIEYFGWQCFNGTKIDFTFLAPFTKMKRKTDFLETIANFLNLNFLMNITEIVLPSTTEIITARAFANCTNLAKVELIDIAKSRLKTIAKDAFLNCTSLSDFKIPKTAKEFGKNCFKNCSQFIAMIRVVSNDRIYIGKNAFENSGIKSFISKSGIIKIDDFAFQKCDKLIKFKANATTSCVIGNFAFYNCSFLEEVEIAKNAEHVSFGESCFMNSTIRNFVVPNNLKVIPKNCFKSCQKLKNVQIEEESNVTRFSREAFANSSIKSIFIPSKTEIVDISCFEKCKKLQKVTFSSNLIACSLKEKAFYMSGLKELVISHAINKINFACFEMCKELINVSFDEETKLKKIEKNVFKSTGIESIVFPQSIKKICSSSFQSCQKLKSVSFSGKNVAIYPFAFTDCNNLQSVECKPSISLYDSNLNGNYFVKIKQNHINVKAIKAFITNNKPFINDSQFFYSDHYVQINCDEIIDAKFTCHVQNIKGKLIKVPSVQMMNGIYYKNFSQIVFCHSTIQYLKIPKFVTSIGPNAFKNTLLKKVDFEEGSKLVSIGSSSFENSQIEEIAIPDSVEYIQDFAFYNCNNLKKVHIQSKSNLLGIHMNAFAKTSIKSIVFPSTLKFVSFHAFQDCPQLTTVKNYSKDIAFDERSFLNSNIENIEFSPTTYFNVSSFCKSKNLKKITFIEKPEKVTFREDSFAFTGIESINLDCDVDISNNAFYCCENLKQVILTGDRIKCSRNSFYHSKIEELTLKLILNSWLKESNEFIHHVIKDSILITYIEKLSLDLSYFSDKKQTKQERIKISLENKCFVVDGNLFYADMIDNKSLFVNYQEEEVKKNEILKVPNYVKKLSFPVMSHIKKIQWPDDCTIDILGPPGFFSYYNLVEIMIPKSVQVIGPHLFEHCHFLSTVQFEEGSNLKKIGEFAFSNTRIEEIEIPDTVKVIEQSTFANDIKLKKVIFTGEIIGKEAFLQTGMTEFNLSNNIRVIESNAFQFCRSLRTFNIDIENSCLSEIGPYAFSETAITEISIPQNIKIIKKFTFNGCQHLKEVVISGKSNLESIEKYSFSGNIALEKINIPKTINKLSYNAFINTPSLISIMNESNKHFIVNDDNCVYSKDNSLRFVPRNLSEYKIKEKCLVIHSGAFCGPNLESVAFSDSSLVRIEKCAFAHSVRLKKIVIPSSVQKIGNEAFIDCQNLETVEFMPSCLIKEIPKYCFTNSGLKIINLPSSVEVIRKGSFYLCKDLTNINLFDTKVEYIDDFAFSGTNIEELKFPSSIKFIGSHAFEGIKSLKEVDFSQFKYISNFFILNKFYISSEYKTNIKEVMSNNLDMQNLVVIIHTTSFSNASVKLFKFDVDGYRWFSFFNNCTKIEEIIVNPNIHLFLEKLRKEKYVTKRLFKTNEVNGIFGNLYKVKKLIWNHQDTIQFYQSRFDNQSIKVNPLHFLNTSKLIKIYLGEETRISNIPECCFSFTWLKEIYIPSSVLVIKSSAFKYCNNLEKVTFAENSQLITIENFAFYGCKKLKAISIPNKIKCIPESCFSFTGLTEIILPSSIEVINSMAFYNCKNLSQIVFNEGLIVIGDSAFANNESIIRIDLPDSLIAIQPHAFLNCINLKQVNTTKKTNLVEIHNGSFENTQIEELKLSPSLINLFEPFNVPKLNKITFYDGILLNFLPFEDGTLYEIDKDSANYYESFDKCNLTHLLQSINNFDLKSSSTRELELLASKISMFSHKLYKLVFIPKNLEYLKIQDCCSKIGNSVLDGINSLQTIEYVKGKSNIINDFPNCCHLYKGAFNSIKNIKILGNYSLMQPKVFSYNESLEKVEFGHSTCIYIIPKFAFLSCRKLQEIIIPSSCILIEQGAFKDCISLNTVKFGSSQNNSKSKLQVIEKEAFYNCSSLTNIDLPSSVTTICEGAFMKCIKLKSFAFERKSNQGNLEKIEENAFRNCSSLESFIVPQSCQFIGHSAFMDCTNMRSFEFKRSRIECIHFRTFCNCVSLESFELQITKDEVKTENNKSHFYIGSESFMNCTSLKEITIYVESNDGFFNVEKIPYKTLKRETIQEKAFCDCKSLTKVHIFVDDFQKIGKFAFLNCSLLRIIEFKVKCSSEYFYYDLDKTMFVGAPKDLKIKLSDQQNNLISEISIPNFE</sequence>
<dbReference type="InterPro" id="IPR026906">
    <property type="entry name" value="LRR_5"/>
</dbReference>
<dbReference type="Proteomes" id="UP001470230">
    <property type="component" value="Unassembled WGS sequence"/>
</dbReference>
<dbReference type="InterPro" id="IPR032675">
    <property type="entry name" value="LRR_dom_sf"/>
</dbReference>
<reference evidence="1 2" key="1">
    <citation type="submission" date="2024-04" db="EMBL/GenBank/DDBJ databases">
        <title>Tritrichomonas musculus Genome.</title>
        <authorList>
            <person name="Alves-Ferreira E."/>
            <person name="Grigg M."/>
            <person name="Lorenzi H."/>
            <person name="Galac M."/>
        </authorList>
    </citation>
    <scope>NUCLEOTIDE SEQUENCE [LARGE SCALE GENOMIC DNA]</scope>
    <source>
        <strain evidence="1 2">EAF2021</strain>
    </source>
</reference>
<dbReference type="Pfam" id="PF13306">
    <property type="entry name" value="LRR_5"/>
    <property type="match status" value="14"/>
</dbReference>
<dbReference type="Gene3D" id="3.40.50.12480">
    <property type="match status" value="1"/>
</dbReference>
<dbReference type="Gene3D" id="3.80.10.10">
    <property type="entry name" value="Ribonuclease Inhibitor"/>
    <property type="match status" value="14"/>
</dbReference>
<protein>
    <recommendedName>
        <fullName evidence="3">Surface antigen BspA-like</fullName>
    </recommendedName>
</protein>
<keyword evidence="2" id="KW-1185">Reference proteome</keyword>
<dbReference type="EMBL" id="JAPFFF010000048">
    <property type="protein sequence ID" value="KAK8840106.1"/>
    <property type="molecule type" value="Genomic_DNA"/>
</dbReference>